<reference evidence="3" key="2">
    <citation type="submission" date="2025-08" db="UniProtKB">
        <authorList>
            <consortium name="RefSeq"/>
        </authorList>
    </citation>
    <scope>IDENTIFICATION</scope>
    <source>
        <tissue evidence="3">Young leaves</tissue>
    </source>
</reference>
<accession>A0A8B8LRJ6</accession>
<reference evidence="2" key="1">
    <citation type="journal article" date="2019" name="Toxins">
        <title>Detection of Abrin-Like and Prepropulchellin-Like Toxin Genes and Transcripts Using Whole Genome Sequencing and Full-Length Transcript Sequencing of Abrus precatorius.</title>
        <authorList>
            <person name="Hovde B.T."/>
            <person name="Daligault H.E."/>
            <person name="Hanschen E.R."/>
            <person name="Kunde Y.A."/>
            <person name="Johnson M.B."/>
            <person name="Starkenburg S.R."/>
            <person name="Johnson S.L."/>
        </authorList>
    </citation>
    <scope>NUCLEOTIDE SEQUENCE [LARGE SCALE GENOMIC DNA]</scope>
</reference>
<gene>
    <name evidence="3" type="primary">LOC113866900</name>
</gene>
<protein>
    <submittedName>
        <fullName evidence="3">Uncharacterized protein LOC113866900</fullName>
    </submittedName>
</protein>
<proteinExistence type="predicted"/>
<evidence type="ECO:0000256" key="1">
    <source>
        <dbReference type="SAM" id="MobiDB-lite"/>
    </source>
</evidence>
<feature type="region of interest" description="Disordered" evidence="1">
    <location>
        <begin position="215"/>
        <end position="293"/>
    </location>
</feature>
<feature type="region of interest" description="Disordered" evidence="1">
    <location>
        <begin position="158"/>
        <end position="181"/>
    </location>
</feature>
<feature type="compositionally biased region" description="Low complexity" evidence="1">
    <location>
        <begin position="166"/>
        <end position="178"/>
    </location>
</feature>
<dbReference type="KEGG" id="aprc:113866900"/>
<dbReference type="Proteomes" id="UP000694853">
    <property type="component" value="Unplaced"/>
</dbReference>
<organism evidence="2 3">
    <name type="scientific">Abrus precatorius</name>
    <name type="common">Indian licorice</name>
    <name type="synonym">Glycine abrus</name>
    <dbReference type="NCBI Taxonomy" id="3816"/>
    <lineage>
        <taxon>Eukaryota</taxon>
        <taxon>Viridiplantae</taxon>
        <taxon>Streptophyta</taxon>
        <taxon>Embryophyta</taxon>
        <taxon>Tracheophyta</taxon>
        <taxon>Spermatophyta</taxon>
        <taxon>Magnoliopsida</taxon>
        <taxon>eudicotyledons</taxon>
        <taxon>Gunneridae</taxon>
        <taxon>Pentapetalae</taxon>
        <taxon>rosids</taxon>
        <taxon>fabids</taxon>
        <taxon>Fabales</taxon>
        <taxon>Fabaceae</taxon>
        <taxon>Papilionoideae</taxon>
        <taxon>50 kb inversion clade</taxon>
        <taxon>NPAAA clade</taxon>
        <taxon>indigoferoid/millettioid clade</taxon>
        <taxon>Abreae</taxon>
        <taxon>Abrus</taxon>
    </lineage>
</organism>
<name>A0A8B8LRJ6_ABRPR</name>
<keyword evidence="2" id="KW-1185">Reference proteome</keyword>
<feature type="region of interest" description="Disordered" evidence="1">
    <location>
        <begin position="72"/>
        <end position="110"/>
    </location>
</feature>
<dbReference type="AlphaFoldDB" id="A0A8B8LRJ6"/>
<dbReference type="RefSeq" id="XP_027357499.1">
    <property type="nucleotide sequence ID" value="XM_027501698.1"/>
</dbReference>
<evidence type="ECO:0000313" key="2">
    <source>
        <dbReference type="Proteomes" id="UP000694853"/>
    </source>
</evidence>
<dbReference type="GeneID" id="113866900"/>
<evidence type="ECO:0000313" key="3">
    <source>
        <dbReference type="RefSeq" id="XP_027357499.1"/>
    </source>
</evidence>
<sequence>MTPSHDKFHGKILAHSIKQVLQALEERRVKKGVNLTSIPSVLEEMIFLGIKDPVCQQRGHLNRYCLLTRGRFRGNNGKSQTRSEGNEHGQSNVGSRNSNGLPKVSSRRPNGQSAYYEWLGEYVNDRIMHHAHKEEGRIKTIVGTTMGHFVLGSMTNLEGGKRGDDPMATTPAPIDTDAPIPPPIPNSTLDSHIPWPSSPPLVEPECIDIQVIESSVRPCPPTPPRQLSPINEDGSSHRSPSPPFSSPLSRIPPLTPSWLKDVDENLPSLPIDPNTTLSSSPNSKPSEEYTPLE</sequence>
<feature type="compositionally biased region" description="Polar residues" evidence="1">
    <location>
        <begin position="76"/>
        <end position="100"/>
    </location>
</feature>
<feature type="compositionally biased region" description="Polar residues" evidence="1">
    <location>
        <begin position="273"/>
        <end position="284"/>
    </location>
</feature>